<protein>
    <submittedName>
        <fullName evidence="1">Uncharacterized protein</fullName>
    </submittedName>
</protein>
<gene>
    <name evidence="1" type="ORF">WM16_31455</name>
</gene>
<evidence type="ECO:0000313" key="1">
    <source>
        <dbReference type="EMBL" id="KWK83894.1"/>
    </source>
</evidence>
<dbReference type="AlphaFoldDB" id="A0A108CZX2"/>
<name>A0A108CZX2_9BURK</name>
<sequence length="212" mass="22589">MLEPLKPTSHLFSGARVIQRQAAEHGAVVSENSVARVGGELGADANLCYPNISSCLTVTGLSRQGSLRGAHLATPFGLKNDDMATLAKAIGAAGCDKFVVAGPIKDIKARTDDGECNSRKEIEAQLKAFSSDAEVRFLDTSKRPAPYNIYVQRERQASGETLKLHIVDQSAARGVAGVVTAPVPNDASLPPNAEAIPDKQVVQREASWWKRA</sequence>
<organism evidence="1 2">
    <name type="scientific">Burkholderia ubonensis</name>
    <dbReference type="NCBI Taxonomy" id="101571"/>
    <lineage>
        <taxon>Bacteria</taxon>
        <taxon>Pseudomonadati</taxon>
        <taxon>Pseudomonadota</taxon>
        <taxon>Betaproteobacteria</taxon>
        <taxon>Burkholderiales</taxon>
        <taxon>Burkholderiaceae</taxon>
        <taxon>Burkholderia</taxon>
        <taxon>Burkholderia cepacia complex</taxon>
    </lineage>
</organism>
<proteinExistence type="predicted"/>
<dbReference type="EMBL" id="LPLU01000018">
    <property type="protein sequence ID" value="KWK83894.1"/>
    <property type="molecule type" value="Genomic_DNA"/>
</dbReference>
<evidence type="ECO:0000313" key="2">
    <source>
        <dbReference type="Proteomes" id="UP000065504"/>
    </source>
</evidence>
<comment type="caution">
    <text evidence="1">The sequence shown here is derived from an EMBL/GenBank/DDBJ whole genome shotgun (WGS) entry which is preliminary data.</text>
</comment>
<dbReference type="Proteomes" id="UP000065504">
    <property type="component" value="Unassembled WGS sequence"/>
</dbReference>
<reference evidence="1 2" key="1">
    <citation type="submission" date="2015-11" db="EMBL/GenBank/DDBJ databases">
        <title>Expanding the genomic diversity of Burkholderia species for the development of highly accurate diagnostics.</title>
        <authorList>
            <person name="Sahl J."/>
            <person name="Keim P."/>
            <person name="Wagner D."/>
        </authorList>
    </citation>
    <scope>NUCLEOTIDE SEQUENCE [LARGE SCALE GENOMIC DNA]</scope>
    <source>
        <strain evidence="1 2">MSMB782WGS</strain>
    </source>
</reference>
<accession>A0A108CZX2</accession>